<dbReference type="FunFam" id="2.10.25.10:FF:000027">
    <property type="entry name" value="Thrombospondin 3"/>
    <property type="match status" value="1"/>
</dbReference>
<dbReference type="PANTHER" id="PTHR10199">
    <property type="entry name" value="THROMBOSPONDIN"/>
    <property type="match status" value="1"/>
</dbReference>
<feature type="repeat" description="TSP type-3" evidence="10">
    <location>
        <begin position="681"/>
        <end position="716"/>
    </location>
</feature>
<dbReference type="PANTHER" id="PTHR10199:SF100">
    <property type="entry name" value="THROMBOSPONDIN, ISOFORM A"/>
    <property type="match status" value="1"/>
</dbReference>
<dbReference type="Proteomes" id="UP001378592">
    <property type="component" value="Unassembled WGS sequence"/>
</dbReference>
<dbReference type="InterPro" id="IPR028974">
    <property type="entry name" value="TSP_type-3_rpt"/>
</dbReference>
<sequence>MHTPRTATAAAATAALCVSVAALLALVAPAAAIAIDSVATRQLNEVVQQDSFVLNLKHLKPKRRLRGSVETLLSIEVPGSSQRLALLLDRRARRVMLDATSADGRTSGRHVTVDALSDGALLRSLLLHVDQRQPGAHARVFVDCAPRGVLELPHAPRDMLARLPPTAQEPRLQVHRERRYDLEVDGHGEALEQALNRNNCPASALELARAAANARAGDGGAGACEGDAAPGAAAAAPAPHGSPGARLLRDATPGNENNEVIRRSDIPINHCCEETAQLRKLVGKLSELVEKLREEVESQRAEMQYLRGLVEQCQEYCRKPVREGCSADPPPCFPGVACHETAEGIRCGRCPSGYVGDGRSCRPGITCDQRPCHAGVQCYDTVEGYRCGPCPAGYTGDGQTCKPRGGCDLRPCFPGVDCHDSDRPPYYRCGGCPAGYTGNGTACHDLDECDLAEPCDPVVRCTNMAPGFRCESCPSGYTGSGGLQGVGLEFARLHRQRCYDVDECNDGRNGGCAPNSVCTNVEGGHVCGSCLPGFVGNQTVGCRQGHGICPDGRTRCDENAGCVLRGNRYECKCKTGWAGDGRVCGPDSDLDGWPDHDLQCRDDRCRKDNCVHLPNSGQEDADGDGYGDICDSDADNDGVPNSPDNCPLVPNADQLDTDEDGGDKQGDACDNCPTVPNYDQSDVDKDGYGDACDSDMDDDGIINGRDNCPRKANPDQRDTDGDGLGDACDNCPSVSNPNQADSDNDLVGDMCDSDLDRDRDGVQDNVDNCPKLANSDQLDTDSDGRGDACDEDADGDGIPNTIDNCRLAPNPYQEDLDHNGIGDICQTDFDLDKVRDEDDNCPNNSKIYSTDFRSYQTVVLDPEGDSQIDPNWVIYNKGAEIVQTMNSDPGLAVGYDEFGGVDFEGTFFVDTDVDDDYVGFIFSYQSNHKFYTVMWKKNTQTYWQATPFRAVAEPGIQLKLVDSSTGPGQMLRNSLWHTGDTENQVKLLWKDPRNKGWKEKVAYRWLLLHRPRIGLIRLRIFEGKAMVADSGNVYDSTLKGGRLGVFCFSQEMIIWSDLVYRCNDNVPEAIYRELPSNLQREVEIDTSLPPHL</sequence>
<feature type="region of interest" description="Disordered" evidence="12">
    <location>
        <begin position="616"/>
        <end position="795"/>
    </location>
</feature>
<feature type="compositionally biased region" description="Basic and acidic residues" evidence="12">
    <location>
        <begin position="707"/>
        <end position="720"/>
    </location>
</feature>
<feature type="coiled-coil region" evidence="11">
    <location>
        <begin position="275"/>
        <end position="309"/>
    </location>
</feature>
<feature type="chain" id="PRO_5043041687" description="Thrombospondin" evidence="13">
    <location>
        <begin position="33"/>
        <end position="1092"/>
    </location>
</feature>
<dbReference type="PROSITE" id="PS01187">
    <property type="entry name" value="EGF_CA"/>
    <property type="match status" value="1"/>
</dbReference>
<dbReference type="Gene3D" id="2.60.120.200">
    <property type="match status" value="1"/>
</dbReference>
<dbReference type="SMART" id="SM00179">
    <property type="entry name" value="EGF_CA"/>
    <property type="match status" value="4"/>
</dbReference>
<keyword evidence="17" id="KW-1185">Reference proteome</keyword>
<evidence type="ECO:0000256" key="10">
    <source>
        <dbReference type="PROSITE-ProRule" id="PRU00634"/>
    </source>
</evidence>
<evidence type="ECO:0000256" key="7">
    <source>
        <dbReference type="ARBA" id="ARBA00023157"/>
    </source>
</evidence>
<keyword evidence="6" id="KW-0130">Cell adhesion</keyword>
<dbReference type="SUPFAM" id="SSF49899">
    <property type="entry name" value="Concanavalin A-like lectins/glucanases"/>
    <property type="match status" value="1"/>
</dbReference>
<keyword evidence="7" id="KW-1015">Disulfide bond</keyword>
<evidence type="ECO:0008006" key="18">
    <source>
        <dbReference type="Google" id="ProtNLM"/>
    </source>
</evidence>
<evidence type="ECO:0000259" key="15">
    <source>
        <dbReference type="PROSITE" id="PS51236"/>
    </source>
</evidence>
<dbReference type="PROSITE" id="PS51234">
    <property type="entry name" value="TSP3"/>
    <property type="match status" value="3"/>
</dbReference>
<evidence type="ECO:0000259" key="14">
    <source>
        <dbReference type="PROSITE" id="PS50026"/>
    </source>
</evidence>
<dbReference type="FunFam" id="4.10.1080.10:FF:000001">
    <property type="entry name" value="Thrombospondin 3"/>
    <property type="match status" value="1"/>
</dbReference>
<dbReference type="FunFam" id="2.10.25.10:FF:000025">
    <property type="entry name" value="Thrombospondin 3"/>
    <property type="match status" value="1"/>
</dbReference>
<accession>A0AAN9VXY9</accession>
<gene>
    <name evidence="16" type="ORF">R5R35_009282</name>
</gene>
<evidence type="ECO:0000256" key="9">
    <source>
        <dbReference type="PROSITE-ProRule" id="PRU00076"/>
    </source>
</evidence>
<organism evidence="16 17">
    <name type="scientific">Gryllus longicercus</name>
    <dbReference type="NCBI Taxonomy" id="2509291"/>
    <lineage>
        <taxon>Eukaryota</taxon>
        <taxon>Metazoa</taxon>
        <taxon>Ecdysozoa</taxon>
        <taxon>Arthropoda</taxon>
        <taxon>Hexapoda</taxon>
        <taxon>Insecta</taxon>
        <taxon>Pterygota</taxon>
        <taxon>Neoptera</taxon>
        <taxon>Polyneoptera</taxon>
        <taxon>Orthoptera</taxon>
        <taxon>Ensifera</taxon>
        <taxon>Gryllidea</taxon>
        <taxon>Grylloidea</taxon>
        <taxon>Gryllidae</taxon>
        <taxon>Gryllinae</taxon>
        <taxon>Gryllus</taxon>
    </lineage>
</organism>
<dbReference type="CDD" id="cd00054">
    <property type="entry name" value="EGF_CA"/>
    <property type="match status" value="1"/>
</dbReference>
<dbReference type="Pfam" id="PF11598">
    <property type="entry name" value="COMP"/>
    <property type="match status" value="1"/>
</dbReference>
<feature type="region of interest" description="Disordered" evidence="12">
    <location>
        <begin position="218"/>
        <end position="245"/>
    </location>
</feature>
<feature type="compositionally biased region" description="Acidic residues" evidence="12">
    <location>
        <begin position="619"/>
        <end position="636"/>
    </location>
</feature>
<dbReference type="InterPro" id="IPR017897">
    <property type="entry name" value="Thrombospondin_3_rpt"/>
</dbReference>
<evidence type="ECO:0000256" key="12">
    <source>
        <dbReference type="SAM" id="MobiDB-lite"/>
    </source>
</evidence>
<dbReference type="InterPro" id="IPR003367">
    <property type="entry name" value="Thrombospondin_3-like_rpt"/>
</dbReference>
<dbReference type="GO" id="GO:0007155">
    <property type="term" value="P:cell adhesion"/>
    <property type="evidence" value="ECO:0007669"/>
    <property type="project" value="UniProtKB-KW"/>
</dbReference>
<comment type="caution">
    <text evidence="16">The sequence shown here is derived from an EMBL/GenBank/DDBJ whole genome shotgun (WGS) entry which is preliminary data.</text>
</comment>
<dbReference type="InterPro" id="IPR018097">
    <property type="entry name" value="EGF_Ca-bd_CS"/>
</dbReference>
<keyword evidence="2 9" id="KW-0245">EGF-like domain</keyword>
<dbReference type="FunFam" id="4.10.1080.10:FF:000002">
    <property type="entry name" value="Thrombospondin 3"/>
    <property type="match status" value="1"/>
</dbReference>
<feature type="compositionally biased region" description="Acidic residues" evidence="12">
    <location>
        <begin position="742"/>
        <end position="753"/>
    </location>
</feature>
<evidence type="ECO:0000313" key="17">
    <source>
        <dbReference type="Proteomes" id="UP001378592"/>
    </source>
</evidence>
<keyword evidence="4" id="KW-0677">Repeat</keyword>
<dbReference type="GO" id="GO:0005509">
    <property type="term" value="F:calcium ion binding"/>
    <property type="evidence" value="ECO:0007669"/>
    <property type="project" value="UniProtKB-UniRule"/>
</dbReference>
<dbReference type="Pfam" id="PF05735">
    <property type="entry name" value="TSP_C"/>
    <property type="match status" value="1"/>
</dbReference>
<evidence type="ECO:0000313" key="16">
    <source>
        <dbReference type="EMBL" id="KAK7873580.1"/>
    </source>
</evidence>
<feature type="domain" description="EGF-like" evidence="14">
    <location>
        <begin position="363"/>
        <end position="402"/>
    </location>
</feature>
<dbReference type="CDD" id="cd16081">
    <property type="entry name" value="TSPcc_insect"/>
    <property type="match status" value="1"/>
</dbReference>
<dbReference type="EMBL" id="JAZDUA010000011">
    <property type="protein sequence ID" value="KAK7873580.1"/>
    <property type="molecule type" value="Genomic_DNA"/>
</dbReference>
<dbReference type="SUPFAM" id="SSF103647">
    <property type="entry name" value="TSP type-3 repeat"/>
    <property type="match status" value="3"/>
</dbReference>
<feature type="signal peptide" evidence="13">
    <location>
        <begin position="1"/>
        <end position="32"/>
    </location>
</feature>
<feature type="repeat" description="TSP type-3" evidence="10">
    <location>
        <begin position="778"/>
        <end position="813"/>
    </location>
</feature>
<keyword evidence="8" id="KW-0325">Glycoprotein</keyword>
<dbReference type="InterPro" id="IPR008859">
    <property type="entry name" value="Thrombospondin_C"/>
</dbReference>
<dbReference type="SMART" id="SM00181">
    <property type="entry name" value="EGF"/>
    <property type="match status" value="6"/>
</dbReference>
<reference evidence="16 17" key="1">
    <citation type="submission" date="2024-03" db="EMBL/GenBank/DDBJ databases">
        <title>The genome assembly and annotation of the cricket Gryllus longicercus Weissman &amp; Gray.</title>
        <authorList>
            <person name="Szrajer S."/>
            <person name="Gray D."/>
            <person name="Ylla G."/>
        </authorList>
    </citation>
    <scope>NUCLEOTIDE SEQUENCE [LARGE SCALE GENOMIC DNA]</scope>
    <source>
        <strain evidence="16">DAG 2021-001</strain>
        <tissue evidence="16">Whole body minus gut</tissue>
    </source>
</reference>
<evidence type="ECO:0000256" key="8">
    <source>
        <dbReference type="ARBA" id="ARBA00023180"/>
    </source>
</evidence>
<dbReference type="FunFam" id="2.60.120.200:FF:000002">
    <property type="entry name" value="Thrombospondin 3"/>
    <property type="match status" value="1"/>
</dbReference>
<dbReference type="Pfam" id="PF12947">
    <property type="entry name" value="EGF_3"/>
    <property type="match status" value="1"/>
</dbReference>
<proteinExistence type="inferred from homology"/>
<evidence type="ECO:0000256" key="6">
    <source>
        <dbReference type="ARBA" id="ARBA00022889"/>
    </source>
</evidence>
<dbReference type="InterPro" id="IPR024731">
    <property type="entry name" value="NELL2-like_EGF"/>
</dbReference>
<feature type="compositionally biased region" description="Low complexity" evidence="12">
    <location>
        <begin position="224"/>
        <end position="245"/>
    </location>
</feature>
<dbReference type="Pfam" id="PF02412">
    <property type="entry name" value="TSP_3"/>
    <property type="match status" value="6"/>
</dbReference>
<keyword evidence="3 13" id="KW-0732">Signal</keyword>
<dbReference type="PROSITE" id="PS50026">
    <property type="entry name" value="EGF_3"/>
    <property type="match status" value="1"/>
</dbReference>
<dbReference type="InterPro" id="IPR000742">
    <property type="entry name" value="EGF"/>
</dbReference>
<dbReference type="FunFam" id="4.10.1080.10:FF:000004">
    <property type="entry name" value="Cartilage oligomeric matrix protein"/>
    <property type="match status" value="1"/>
</dbReference>
<protein>
    <recommendedName>
        <fullName evidence="18">Thrombospondin</fullName>
    </recommendedName>
</protein>
<keyword evidence="5 10" id="KW-0106">Calcium</keyword>
<dbReference type="InterPro" id="IPR049883">
    <property type="entry name" value="NOTCH1_EGF-like"/>
</dbReference>
<comment type="similarity">
    <text evidence="1">Belongs to the thrombospondin family.</text>
</comment>
<evidence type="ECO:0000256" key="4">
    <source>
        <dbReference type="ARBA" id="ARBA00022737"/>
    </source>
</evidence>
<feature type="repeat" description="TSP type-3" evidence="10">
    <location>
        <begin position="619"/>
        <end position="654"/>
    </location>
</feature>
<comment type="caution">
    <text evidence="9">Lacks conserved residue(s) required for the propagation of feature annotation.</text>
</comment>
<dbReference type="InterPro" id="IPR001881">
    <property type="entry name" value="EGF-like_Ca-bd_dom"/>
</dbReference>
<evidence type="ECO:0000256" key="13">
    <source>
        <dbReference type="SAM" id="SignalP"/>
    </source>
</evidence>
<feature type="compositionally biased region" description="Polar residues" evidence="12">
    <location>
        <begin position="732"/>
        <end position="741"/>
    </location>
</feature>
<evidence type="ECO:0000256" key="5">
    <source>
        <dbReference type="ARBA" id="ARBA00022837"/>
    </source>
</evidence>
<dbReference type="Pfam" id="PF07645">
    <property type="entry name" value="EGF_CA"/>
    <property type="match status" value="2"/>
</dbReference>
<keyword evidence="11" id="KW-0175">Coiled coil</keyword>
<evidence type="ECO:0000256" key="3">
    <source>
        <dbReference type="ARBA" id="ARBA00022729"/>
    </source>
</evidence>
<dbReference type="Gene3D" id="2.10.25.10">
    <property type="entry name" value="Laminin"/>
    <property type="match status" value="5"/>
</dbReference>
<evidence type="ECO:0000256" key="2">
    <source>
        <dbReference type="ARBA" id="ARBA00022536"/>
    </source>
</evidence>
<dbReference type="InterPro" id="IPR024665">
    <property type="entry name" value="TSP/COMP_CC"/>
</dbReference>
<dbReference type="InterPro" id="IPR013320">
    <property type="entry name" value="ConA-like_dom_sf"/>
</dbReference>
<evidence type="ECO:0000256" key="1">
    <source>
        <dbReference type="ARBA" id="ARBA00009456"/>
    </source>
</evidence>
<feature type="domain" description="TSP C-terminal" evidence="15">
    <location>
        <begin position="853"/>
        <end position="1067"/>
    </location>
</feature>
<name>A0AAN9VXY9_9ORTH</name>
<dbReference type="PROSITE" id="PS01186">
    <property type="entry name" value="EGF_2"/>
    <property type="match status" value="1"/>
</dbReference>
<dbReference type="GO" id="GO:0005576">
    <property type="term" value="C:extracellular region"/>
    <property type="evidence" value="ECO:0007669"/>
    <property type="project" value="InterPro"/>
</dbReference>
<dbReference type="PROSITE" id="PS51236">
    <property type="entry name" value="TSP_CTER"/>
    <property type="match status" value="1"/>
</dbReference>
<evidence type="ECO:0000256" key="11">
    <source>
        <dbReference type="SAM" id="Coils"/>
    </source>
</evidence>
<dbReference type="AlphaFoldDB" id="A0AAN9VXY9"/>
<dbReference type="Gene3D" id="4.10.1080.10">
    <property type="entry name" value="TSP type-3 repeat"/>
    <property type="match status" value="3"/>
</dbReference>